<feature type="transmembrane region" description="Helical" evidence="1">
    <location>
        <begin position="21"/>
        <end position="43"/>
    </location>
</feature>
<name>A0A2S9ILY4_9HYPH</name>
<keyword evidence="1" id="KW-0472">Membrane</keyword>
<sequence>MRDQNRPAGYVASFLQHPIMLSLGAISYSLYLLHMIPLYFWMYVINGFHLDQTSYAILLATLTFATAIPLSLLCNRYVESAFYKSRTHRVSTAPAATTLDTPSNISH</sequence>
<keyword evidence="1" id="KW-1133">Transmembrane helix</keyword>
<evidence type="ECO:0008006" key="4">
    <source>
        <dbReference type="Google" id="ProtNLM"/>
    </source>
</evidence>
<keyword evidence="1" id="KW-0812">Transmembrane</keyword>
<keyword evidence="3" id="KW-1185">Reference proteome</keyword>
<accession>A0A2S9ILY4</accession>
<feature type="transmembrane region" description="Helical" evidence="1">
    <location>
        <begin position="55"/>
        <end position="78"/>
    </location>
</feature>
<protein>
    <recommendedName>
        <fullName evidence="4">Acyltransferase 3 domain-containing protein</fullName>
    </recommendedName>
</protein>
<reference evidence="2 3" key="1">
    <citation type="submission" date="2018-02" db="EMBL/GenBank/DDBJ databases">
        <title>The draft genome of Phyllobacterium sp. 1N-3.</title>
        <authorList>
            <person name="Liu L."/>
            <person name="Li L."/>
            <person name="Zhang X."/>
            <person name="Wang T."/>
            <person name="Liang L."/>
        </authorList>
    </citation>
    <scope>NUCLEOTIDE SEQUENCE [LARGE SCALE GENOMIC DNA]</scope>
    <source>
        <strain evidence="2 3">1N-3</strain>
    </source>
</reference>
<organism evidence="2 3">
    <name type="scientific">Phyllobacterium phragmitis</name>
    <dbReference type="NCBI Taxonomy" id="2670329"/>
    <lineage>
        <taxon>Bacteria</taxon>
        <taxon>Pseudomonadati</taxon>
        <taxon>Pseudomonadota</taxon>
        <taxon>Alphaproteobacteria</taxon>
        <taxon>Hyphomicrobiales</taxon>
        <taxon>Phyllobacteriaceae</taxon>
        <taxon>Phyllobacterium</taxon>
    </lineage>
</organism>
<evidence type="ECO:0000256" key="1">
    <source>
        <dbReference type="SAM" id="Phobius"/>
    </source>
</evidence>
<dbReference type="EMBL" id="PVBR01000019">
    <property type="protein sequence ID" value="PRD41530.1"/>
    <property type="molecule type" value="Genomic_DNA"/>
</dbReference>
<comment type="caution">
    <text evidence="2">The sequence shown here is derived from an EMBL/GenBank/DDBJ whole genome shotgun (WGS) entry which is preliminary data.</text>
</comment>
<dbReference type="AlphaFoldDB" id="A0A2S9ILY4"/>
<dbReference type="Proteomes" id="UP000239434">
    <property type="component" value="Unassembled WGS sequence"/>
</dbReference>
<evidence type="ECO:0000313" key="3">
    <source>
        <dbReference type="Proteomes" id="UP000239434"/>
    </source>
</evidence>
<evidence type="ECO:0000313" key="2">
    <source>
        <dbReference type="EMBL" id="PRD41530.1"/>
    </source>
</evidence>
<gene>
    <name evidence="2" type="ORF">C5748_20835</name>
</gene>
<proteinExistence type="predicted"/>
<dbReference type="RefSeq" id="WP_105743921.1">
    <property type="nucleotide sequence ID" value="NZ_PVBR01000019.1"/>
</dbReference>